<protein>
    <submittedName>
        <fullName evidence="1">Uncharacterized protein</fullName>
    </submittedName>
</protein>
<comment type="caution">
    <text evidence="1">The sequence shown here is derived from an EMBL/GenBank/DDBJ whole genome shotgun (WGS) entry which is preliminary data.</text>
</comment>
<dbReference type="Proteomes" id="UP000664169">
    <property type="component" value="Unassembled WGS sequence"/>
</dbReference>
<name>A0A8H3F486_9LECA</name>
<accession>A0A8H3F486</accession>
<proteinExistence type="predicted"/>
<gene>
    <name evidence="1" type="ORF">GOMPHAMPRED_001359</name>
</gene>
<reference evidence="1" key="1">
    <citation type="submission" date="2021-03" db="EMBL/GenBank/DDBJ databases">
        <authorList>
            <person name="Tagirdzhanova G."/>
        </authorList>
    </citation>
    <scope>NUCLEOTIDE SEQUENCE</scope>
</reference>
<sequence length="101" mass="11100">MTAELITSMPQRMIITPMPVSSVAIPLREDLNERSVVHFCAKDGSQDFEQRYLSEVEIGSPVATEVFEHSGCVNLTVSEGSVESSPKLIDREGVGLLFFPD</sequence>
<dbReference type="EMBL" id="CAJPDQ010000012">
    <property type="protein sequence ID" value="CAF9917719.1"/>
    <property type="molecule type" value="Genomic_DNA"/>
</dbReference>
<dbReference type="AlphaFoldDB" id="A0A8H3F486"/>
<evidence type="ECO:0000313" key="2">
    <source>
        <dbReference type="Proteomes" id="UP000664169"/>
    </source>
</evidence>
<keyword evidence="2" id="KW-1185">Reference proteome</keyword>
<evidence type="ECO:0000313" key="1">
    <source>
        <dbReference type="EMBL" id="CAF9917719.1"/>
    </source>
</evidence>
<organism evidence="1 2">
    <name type="scientific">Gomphillus americanus</name>
    <dbReference type="NCBI Taxonomy" id="1940652"/>
    <lineage>
        <taxon>Eukaryota</taxon>
        <taxon>Fungi</taxon>
        <taxon>Dikarya</taxon>
        <taxon>Ascomycota</taxon>
        <taxon>Pezizomycotina</taxon>
        <taxon>Lecanoromycetes</taxon>
        <taxon>OSLEUM clade</taxon>
        <taxon>Ostropomycetidae</taxon>
        <taxon>Ostropales</taxon>
        <taxon>Graphidaceae</taxon>
        <taxon>Gomphilloideae</taxon>
        <taxon>Gomphillus</taxon>
    </lineage>
</organism>